<evidence type="ECO:0000313" key="16">
    <source>
        <dbReference type="RefSeq" id="XP_041424122.1"/>
    </source>
</evidence>
<evidence type="ECO:0000313" key="15">
    <source>
        <dbReference type="Proteomes" id="UP000186698"/>
    </source>
</evidence>
<dbReference type="KEGG" id="xla:108695588"/>
<protein>
    <submittedName>
        <fullName evidence="16 17">Gastrula zinc finger protein XlCGF57.1-like isoform X1</fullName>
    </submittedName>
</protein>
<keyword evidence="15" id="KW-1185">Reference proteome</keyword>
<feature type="domain" description="C2H2-type" evidence="14">
    <location>
        <begin position="365"/>
        <end position="392"/>
    </location>
</feature>
<dbReference type="FunFam" id="3.30.160.60:FF:001480">
    <property type="entry name" value="Si:cabz01071911.3"/>
    <property type="match status" value="1"/>
</dbReference>
<dbReference type="GO" id="GO:0008270">
    <property type="term" value="F:zinc ion binding"/>
    <property type="evidence" value="ECO:0007669"/>
    <property type="project" value="UniProtKB-KW"/>
</dbReference>
<feature type="region of interest" description="Disordered" evidence="13">
    <location>
        <begin position="378"/>
        <end position="402"/>
    </location>
</feature>
<feature type="domain" description="C2H2-type" evidence="14">
    <location>
        <begin position="203"/>
        <end position="230"/>
    </location>
</feature>
<evidence type="ECO:0000256" key="2">
    <source>
        <dbReference type="ARBA" id="ARBA00004123"/>
    </source>
</evidence>
<keyword evidence="7" id="KW-0862">Zinc</keyword>
<feature type="compositionally biased region" description="Basic and acidic residues" evidence="13">
    <location>
        <begin position="97"/>
        <end position="113"/>
    </location>
</feature>
<keyword evidence="10" id="KW-0804">Transcription</keyword>
<dbReference type="SUPFAM" id="SSF57667">
    <property type="entry name" value="beta-beta-alpha zinc fingers"/>
    <property type="match status" value="5"/>
</dbReference>
<dbReference type="InterPro" id="IPR013087">
    <property type="entry name" value="Znf_C2H2_type"/>
</dbReference>
<evidence type="ECO:0000256" key="12">
    <source>
        <dbReference type="PROSITE-ProRule" id="PRU00042"/>
    </source>
</evidence>
<sequence>MRKQDNLRTASKAPPITNMESRLSRYSVASSNVKVKNESDPANHVAAIKRETDSFSLDVDSLKSEAEILQIKIKEEGPEADCDADQIESVEVTLSDGESKSSDDRRIHMESPRLRRKLRGPPVPKTQGDVLPKESSYICSKCGKSFSVDSDLLSHVCISSLYDFQSQDVTPAGEFHCSECATSFPRKAALLEHLRLHKGEKPFACKECGKLFARKLLLQNHQKDHAGGKPFTCTECGKSFSKKFNLIRHEKSSLQIHRKQSTGEKPFPCPYCDKSFSRKFNLLRHEVVHMVEIRCKSCDKSFQQKVSLKIETGEKPFLCSECEKISSDYGKKRTQPFKCPQCGDTFFQKSHLLGHQKVHEREKRFGCPRCAERFPSNKELRKHKKSHRIRKVGEEAGESEKQ</sequence>
<keyword evidence="9" id="KW-0238">DNA-binding</keyword>
<dbReference type="Proteomes" id="UP000186698">
    <property type="component" value="Chromosome 6S"/>
</dbReference>
<dbReference type="GeneID" id="108695588"/>
<keyword evidence="4" id="KW-0479">Metal-binding</keyword>
<dbReference type="Gene3D" id="3.30.160.60">
    <property type="entry name" value="Classic Zinc Finger"/>
    <property type="match status" value="7"/>
</dbReference>
<feature type="region of interest" description="Disordered" evidence="13">
    <location>
        <begin position="92"/>
        <end position="129"/>
    </location>
</feature>
<dbReference type="GO" id="GO:0005634">
    <property type="term" value="C:nucleus"/>
    <property type="evidence" value="ECO:0007669"/>
    <property type="project" value="UniProtKB-SubCell"/>
</dbReference>
<evidence type="ECO:0000256" key="10">
    <source>
        <dbReference type="ARBA" id="ARBA00023163"/>
    </source>
</evidence>
<feature type="compositionally biased region" description="Basic and acidic residues" evidence="13">
    <location>
        <begin position="391"/>
        <end position="402"/>
    </location>
</feature>
<keyword evidence="5" id="KW-0677">Repeat</keyword>
<dbReference type="InterPro" id="IPR036236">
    <property type="entry name" value="Znf_C2H2_sf"/>
</dbReference>
<feature type="region of interest" description="Disordered" evidence="13">
    <location>
        <begin position="1"/>
        <end position="23"/>
    </location>
</feature>
<dbReference type="FunFam" id="3.30.160.60:FF:002343">
    <property type="entry name" value="Zinc finger protein 33A"/>
    <property type="match status" value="1"/>
</dbReference>
<dbReference type="InterPro" id="IPR050826">
    <property type="entry name" value="Krueppel_C2H2_ZnFinger"/>
</dbReference>
<evidence type="ECO:0000256" key="5">
    <source>
        <dbReference type="ARBA" id="ARBA00022737"/>
    </source>
</evidence>
<evidence type="ECO:0000256" key="13">
    <source>
        <dbReference type="SAM" id="MobiDB-lite"/>
    </source>
</evidence>
<gene>
    <name evidence="16 17" type="primary">LOC108695588</name>
</gene>
<feature type="compositionally biased region" description="Basic residues" evidence="13">
    <location>
        <begin position="380"/>
        <end position="390"/>
    </location>
</feature>
<dbReference type="FunFam" id="3.30.160.60:FF:001602">
    <property type="entry name" value="Zinc finger protein 490"/>
    <property type="match status" value="1"/>
</dbReference>
<evidence type="ECO:0000256" key="7">
    <source>
        <dbReference type="ARBA" id="ARBA00022833"/>
    </source>
</evidence>
<feature type="domain" description="C2H2-type" evidence="14">
    <location>
        <begin position="137"/>
        <end position="155"/>
    </location>
</feature>
<evidence type="ECO:0000256" key="8">
    <source>
        <dbReference type="ARBA" id="ARBA00023015"/>
    </source>
</evidence>
<name>A0A8J1L3M1_XENLA</name>
<dbReference type="RefSeq" id="XP_041424122.1">
    <property type="nucleotide sequence ID" value="XM_041568188.1"/>
</dbReference>
<dbReference type="PROSITE" id="PS00028">
    <property type="entry name" value="ZINC_FINGER_C2H2_1"/>
    <property type="match status" value="5"/>
</dbReference>
<comment type="subcellular location">
    <subcellularLocation>
        <location evidence="2">Nucleus</location>
    </subcellularLocation>
</comment>
<keyword evidence="11" id="KW-0539">Nucleus</keyword>
<keyword evidence="8" id="KW-0805">Transcription regulation</keyword>
<evidence type="ECO:0000259" key="14">
    <source>
        <dbReference type="PROSITE" id="PS50157"/>
    </source>
</evidence>
<keyword evidence="6 12" id="KW-0863">Zinc-finger</keyword>
<comment type="function">
    <text evidence="1">May be involved in transcriptional regulation.</text>
</comment>
<feature type="domain" description="C2H2-type" evidence="14">
    <location>
        <begin position="231"/>
        <end position="266"/>
    </location>
</feature>
<evidence type="ECO:0000256" key="6">
    <source>
        <dbReference type="ARBA" id="ARBA00022771"/>
    </source>
</evidence>
<feature type="domain" description="C2H2-type" evidence="14">
    <location>
        <begin position="337"/>
        <end position="364"/>
    </location>
</feature>
<dbReference type="AlphaFoldDB" id="A0A8J1L3M1"/>
<evidence type="ECO:0000256" key="3">
    <source>
        <dbReference type="ARBA" id="ARBA00006991"/>
    </source>
</evidence>
<dbReference type="PANTHER" id="PTHR24377">
    <property type="entry name" value="IP01015P-RELATED"/>
    <property type="match status" value="1"/>
</dbReference>
<evidence type="ECO:0000256" key="4">
    <source>
        <dbReference type="ARBA" id="ARBA00022723"/>
    </source>
</evidence>
<dbReference type="GO" id="GO:0003677">
    <property type="term" value="F:DNA binding"/>
    <property type="evidence" value="ECO:0007669"/>
    <property type="project" value="UniProtKB-KW"/>
</dbReference>
<dbReference type="Pfam" id="PF00096">
    <property type="entry name" value="zf-C2H2"/>
    <property type="match status" value="6"/>
</dbReference>
<accession>A0A8J1L3M1</accession>
<proteinExistence type="inferred from homology"/>
<feature type="domain" description="C2H2-type" evidence="14">
    <location>
        <begin position="175"/>
        <end position="202"/>
    </location>
</feature>
<dbReference type="Pfam" id="PF13912">
    <property type="entry name" value="zf-C2H2_6"/>
    <property type="match status" value="1"/>
</dbReference>
<comment type="similarity">
    <text evidence="3">Belongs to the krueppel C2H2-type zinc-finger protein family.</text>
</comment>
<feature type="domain" description="C2H2-type" evidence="14">
    <location>
        <begin position="267"/>
        <end position="294"/>
    </location>
</feature>
<dbReference type="OrthoDB" id="9044188at2759"/>
<evidence type="ECO:0000256" key="11">
    <source>
        <dbReference type="ARBA" id="ARBA00023242"/>
    </source>
</evidence>
<organism evidence="15 17">
    <name type="scientific">Xenopus laevis</name>
    <name type="common">African clawed frog</name>
    <dbReference type="NCBI Taxonomy" id="8355"/>
    <lineage>
        <taxon>Eukaryota</taxon>
        <taxon>Metazoa</taxon>
        <taxon>Chordata</taxon>
        <taxon>Craniata</taxon>
        <taxon>Vertebrata</taxon>
        <taxon>Euteleostomi</taxon>
        <taxon>Amphibia</taxon>
        <taxon>Batrachia</taxon>
        <taxon>Anura</taxon>
        <taxon>Pipoidea</taxon>
        <taxon>Pipidae</taxon>
        <taxon>Xenopodinae</taxon>
        <taxon>Xenopus</taxon>
        <taxon>Xenopus</taxon>
    </lineage>
</organism>
<dbReference type="FunFam" id="3.30.160.60:FF:000100">
    <property type="entry name" value="Zinc finger 45-like"/>
    <property type="match status" value="1"/>
</dbReference>
<dbReference type="RefSeq" id="XP_041424123.1">
    <property type="nucleotide sequence ID" value="XM_041568189.1"/>
</dbReference>
<dbReference type="SMART" id="SM00355">
    <property type="entry name" value="ZnF_C2H2"/>
    <property type="match status" value="7"/>
</dbReference>
<dbReference type="PROSITE" id="PS50157">
    <property type="entry name" value="ZINC_FINGER_C2H2_2"/>
    <property type="match status" value="7"/>
</dbReference>
<evidence type="ECO:0000313" key="17">
    <source>
        <dbReference type="RefSeq" id="XP_041424123.1"/>
    </source>
</evidence>
<evidence type="ECO:0000256" key="1">
    <source>
        <dbReference type="ARBA" id="ARBA00003767"/>
    </source>
</evidence>
<reference evidence="16 17" key="1">
    <citation type="submission" date="2025-04" db="UniProtKB">
        <authorList>
            <consortium name="RefSeq"/>
        </authorList>
    </citation>
    <scope>IDENTIFICATION</scope>
    <source>
        <strain evidence="16 17">J_2021</strain>
        <tissue evidence="16 17">Erythrocytes</tissue>
    </source>
</reference>
<evidence type="ECO:0000256" key="9">
    <source>
        <dbReference type="ARBA" id="ARBA00023125"/>
    </source>
</evidence>